<keyword evidence="3" id="KW-0808">Transferase</keyword>
<name>A0A0H2MIQ1_9PROT</name>
<keyword evidence="5" id="KW-0479">Metal-binding</keyword>
<evidence type="ECO:0000313" key="9">
    <source>
        <dbReference type="EMBL" id="KLN60632.1"/>
    </source>
</evidence>
<dbReference type="RefSeq" id="WP_047763848.1">
    <property type="nucleotide sequence ID" value="NZ_LAQL01000006.1"/>
</dbReference>
<dbReference type="OrthoDB" id="7332012at2"/>
<dbReference type="GO" id="GO:0046653">
    <property type="term" value="P:tetrahydrofolate metabolic process"/>
    <property type="evidence" value="ECO:0007669"/>
    <property type="project" value="TreeGrafter"/>
</dbReference>
<keyword evidence="4" id="KW-0949">S-adenosyl-L-methionine</keyword>
<evidence type="ECO:0000313" key="10">
    <source>
        <dbReference type="Proteomes" id="UP000035444"/>
    </source>
</evidence>
<dbReference type="PROSITE" id="PS50970">
    <property type="entry name" value="HCY"/>
    <property type="match status" value="1"/>
</dbReference>
<dbReference type="Gene3D" id="3.20.20.330">
    <property type="entry name" value="Homocysteine-binding-like domain"/>
    <property type="match status" value="1"/>
</dbReference>
<dbReference type="GO" id="GO:0005829">
    <property type="term" value="C:cytosol"/>
    <property type="evidence" value="ECO:0007669"/>
    <property type="project" value="TreeGrafter"/>
</dbReference>
<dbReference type="PANTHER" id="PTHR45833:SF1">
    <property type="entry name" value="METHIONINE SYNTHASE"/>
    <property type="match status" value="1"/>
</dbReference>
<organism evidence="9 10">
    <name type="scientific">Kiloniella spongiae</name>
    <dbReference type="NCBI Taxonomy" id="1489064"/>
    <lineage>
        <taxon>Bacteria</taxon>
        <taxon>Pseudomonadati</taxon>
        <taxon>Pseudomonadota</taxon>
        <taxon>Alphaproteobacteria</taxon>
        <taxon>Rhodospirillales</taxon>
        <taxon>Kiloniellaceae</taxon>
        <taxon>Kiloniella</taxon>
    </lineage>
</organism>
<evidence type="ECO:0000256" key="6">
    <source>
        <dbReference type="ARBA" id="ARBA00023285"/>
    </source>
</evidence>
<reference evidence="9 10" key="1">
    <citation type="submission" date="2015-03" db="EMBL/GenBank/DDBJ databases">
        <title>Genome Sequence of Kiloniella spongiae MEBiC09566, isolated from a marine sponge.</title>
        <authorList>
            <person name="Shao Z."/>
            <person name="Wang L."/>
            <person name="Li X."/>
        </authorList>
    </citation>
    <scope>NUCLEOTIDE SEQUENCE [LARGE SCALE GENOMIC DNA]</scope>
    <source>
        <strain evidence="9 10">MEBiC09566</strain>
    </source>
</reference>
<dbReference type="Pfam" id="PF02574">
    <property type="entry name" value="S-methyl_trans"/>
    <property type="match status" value="1"/>
</dbReference>
<sequence>MRNFIDALNSRVLLTDGDLKPALREAAIDLKRATFGHEECLAALNISRPDLVTAAHKDFLEAGADVIRTHTGDASFDALAKFDMQDEVFIINHFAAEAACLAVDSLPGGDRRRFVLGVADQSNATGADNELRYGAYIQVQGLVSGGVDALTFKPVADLEQARAQLASARQALLELGSSVPLLLDYSEDHDFTDDTVGDLVDGVCYVENGDTIKAGFPVHQVGQKILVHGGRSPRETLKLDAALRKKAADGYRPVTRPNVSPREAIVPVSSWNDYSAVANN</sequence>
<protein>
    <recommendedName>
        <fullName evidence="8">Hcy-binding domain-containing protein</fullName>
    </recommendedName>
</protein>
<dbReference type="GO" id="GO:0032259">
    <property type="term" value="P:methylation"/>
    <property type="evidence" value="ECO:0007669"/>
    <property type="project" value="UniProtKB-KW"/>
</dbReference>
<comment type="caution">
    <text evidence="7">Lacks conserved residue(s) required for the propagation of feature annotation.</text>
</comment>
<dbReference type="STRING" id="1489064.WH96_08975"/>
<dbReference type="SUPFAM" id="SSF82282">
    <property type="entry name" value="Homocysteine S-methyltransferase"/>
    <property type="match status" value="1"/>
</dbReference>
<dbReference type="GO" id="GO:0050667">
    <property type="term" value="P:homocysteine metabolic process"/>
    <property type="evidence" value="ECO:0007669"/>
    <property type="project" value="TreeGrafter"/>
</dbReference>
<evidence type="ECO:0000259" key="8">
    <source>
        <dbReference type="PROSITE" id="PS50970"/>
    </source>
</evidence>
<comment type="caution">
    <text evidence="9">The sequence shown here is derived from an EMBL/GenBank/DDBJ whole genome shotgun (WGS) entry which is preliminary data.</text>
</comment>
<feature type="domain" description="Hcy-binding" evidence="8">
    <location>
        <begin position="1"/>
        <end position="280"/>
    </location>
</feature>
<dbReference type="GO" id="GO:0008705">
    <property type="term" value="F:methionine synthase activity"/>
    <property type="evidence" value="ECO:0007669"/>
    <property type="project" value="TreeGrafter"/>
</dbReference>
<dbReference type="GO" id="GO:0046872">
    <property type="term" value="F:metal ion binding"/>
    <property type="evidence" value="ECO:0007669"/>
    <property type="project" value="UniProtKB-KW"/>
</dbReference>
<dbReference type="EMBL" id="LAQL01000006">
    <property type="protein sequence ID" value="KLN60632.1"/>
    <property type="molecule type" value="Genomic_DNA"/>
</dbReference>
<evidence type="ECO:0000256" key="2">
    <source>
        <dbReference type="ARBA" id="ARBA00022603"/>
    </source>
</evidence>
<evidence type="ECO:0000256" key="1">
    <source>
        <dbReference type="ARBA" id="ARBA00010398"/>
    </source>
</evidence>
<keyword evidence="6" id="KW-0170">Cobalt</keyword>
<accession>A0A0H2MIQ1</accession>
<dbReference type="InterPro" id="IPR050554">
    <property type="entry name" value="Met_Synthase/Corrinoid"/>
</dbReference>
<evidence type="ECO:0000256" key="3">
    <source>
        <dbReference type="ARBA" id="ARBA00022679"/>
    </source>
</evidence>
<dbReference type="InterPro" id="IPR003726">
    <property type="entry name" value="HCY_dom"/>
</dbReference>
<gene>
    <name evidence="9" type="ORF">WH96_08975</name>
</gene>
<evidence type="ECO:0000256" key="5">
    <source>
        <dbReference type="ARBA" id="ARBA00022723"/>
    </source>
</evidence>
<evidence type="ECO:0000256" key="7">
    <source>
        <dbReference type="PROSITE-ProRule" id="PRU00333"/>
    </source>
</evidence>
<proteinExistence type="inferred from homology"/>
<dbReference type="AlphaFoldDB" id="A0A0H2MIQ1"/>
<keyword evidence="2" id="KW-0489">Methyltransferase</keyword>
<comment type="similarity">
    <text evidence="1">Belongs to the vitamin-B12 dependent methionine synthase family.</text>
</comment>
<evidence type="ECO:0000256" key="4">
    <source>
        <dbReference type="ARBA" id="ARBA00022691"/>
    </source>
</evidence>
<dbReference type="Proteomes" id="UP000035444">
    <property type="component" value="Unassembled WGS sequence"/>
</dbReference>
<dbReference type="PANTHER" id="PTHR45833">
    <property type="entry name" value="METHIONINE SYNTHASE"/>
    <property type="match status" value="1"/>
</dbReference>
<dbReference type="InterPro" id="IPR036589">
    <property type="entry name" value="HCY_dom_sf"/>
</dbReference>
<keyword evidence="10" id="KW-1185">Reference proteome</keyword>